<reference evidence="9" key="1">
    <citation type="submission" date="2025-08" db="UniProtKB">
        <authorList>
            <consortium name="RefSeq"/>
        </authorList>
    </citation>
    <scope>IDENTIFICATION</scope>
    <source>
        <tissue evidence="9">Spleen</tissue>
    </source>
</reference>
<dbReference type="Pfam" id="PF13853">
    <property type="entry name" value="7tm_4"/>
    <property type="match status" value="2"/>
</dbReference>
<keyword evidence="6" id="KW-0472">Membrane</keyword>
<evidence type="ECO:0000256" key="5">
    <source>
        <dbReference type="ARBA" id="ARBA00022989"/>
    </source>
</evidence>
<dbReference type="InterPro" id="IPR050402">
    <property type="entry name" value="OR51/52/56-like"/>
</dbReference>
<dbReference type="OrthoDB" id="9447289at2759"/>
<evidence type="ECO:0000313" key="8">
    <source>
        <dbReference type="Proteomes" id="UP000504623"/>
    </source>
</evidence>
<dbReference type="PANTHER" id="PTHR26450:SF395">
    <property type="entry name" value="G-PROTEIN COUPLED RECEPTORS FAMILY 1 PROFILE DOMAIN-CONTAINING PROTEIN"/>
    <property type="match status" value="1"/>
</dbReference>
<protein>
    <submittedName>
        <fullName evidence="9">Olfactory receptor 52P1-like</fullName>
    </submittedName>
</protein>
<dbReference type="GeneID" id="102839610"/>
<dbReference type="InterPro" id="IPR000725">
    <property type="entry name" value="Olfact_rcpt"/>
</dbReference>
<evidence type="ECO:0000256" key="1">
    <source>
        <dbReference type="ARBA" id="ARBA00004141"/>
    </source>
</evidence>
<keyword evidence="5" id="KW-1133">Transmembrane helix</keyword>
<dbReference type="GO" id="GO:0004984">
    <property type="term" value="F:olfactory receptor activity"/>
    <property type="evidence" value="ECO:0007669"/>
    <property type="project" value="InterPro"/>
</dbReference>
<keyword evidence="8" id="KW-1185">Reference proteome</keyword>
<gene>
    <name evidence="9" type="primary">LOC102839610</name>
</gene>
<keyword evidence="3" id="KW-0812">Transmembrane</keyword>
<dbReference type="GO" id="GO:0005886">
    <property type="term" value="C:plasma membrane"/>
    <property type="evidence" value="ECO:0007669"/>
    <property type="project" value="TreeGrafter"/>
</dbReference>
<dbReference type="RefSeq" id="XP_006870392.1">
    <property type="nucleotide sequence ID" value="XM_006870330.1"/>
</dbReference>
<evidence type="ECO:0000256" key="3">
    <source>
        <dbReference type="ARBA" id="ARBA00022692"/>
    </source>
</evidence>
<evidence type="ECO:0000256" key="7">
    <source>
        <dbReference type="ARBA" id="ARBA00023224"/>
    </source>
</evidence>
<keyword evidence="7" id="KW-0807">Transducer</keyword>
<dbReference type="Proteomes" id="UP000504623">
    <property type="component" value="Unplaced"/>
</dbReference>
<proteinExistence type="predicted"/>
<evidence type="ECO:0000256" key="4">
    <source>
        <dbReference type="ARBA" id="ARBA00022725"/>
    </source>
</evidence>
<evidence type="ECO:0000313" key="9">
    <source>
        <dbReference type="RefSeq" id="XP_006870392.1"/>
    </source>
</evidence>
<sequence>MAEKCPRGQCQVIKQEIIWAQAGKGQFHVDSFLVLLTMAVDCYVAICQRLHDAALLTQHVIGIVAVAAVTRGACVIVPPCHHSLLHTSHLLLLSHRFGRHTVPNHSHILMANVYVVVPPMLNPVLYGL</sequence>
<keyword evidence="4" id="KW-0552">Olfaction</keyword>
<comment type="subcellular location">
    <subcellularLocation>
        <location evidence="1">Membrane</location>
        <topology evidence="1">Multi-pass membrane protein</topology>
    </subcellularLocation>
</comment>
<keyword evidence="2" id="KW-0716">Sensory transduction</keyword>
<dbReference type="AlphaFoldDB" id="A0A9B0WX14"/>
<name>A0A9B0WX14_CHRAS</name>
<evidence type="ECO:0000256" key="6">
    <source>
        <dbReference type="ARBA" id="ARBA00023136"/>
    </source>
</evidence>
<dbReference type="PANTHER" id="PTHR26450">
    <property type="entry name" value="OLFACTORY RECEPTOR 56B1-RELATED"/>
    <property type="match status" value="1"/>
</dbReference>
<dbReference type="SUPFAM" id="SSF81321">
    <property type="entry name" value="Family A G protein-coupled receptor-like"/>
    <property type="match status" value="1"/>
</dbReference>
<accession>A0A9B0WX14</accession>
<evidence type="ECO:0000256" key="2">
    <source>
        <dbReference type="ARBA" id="ARBA00022606"/>
    </source>
</evidence>
<dbReference type="GO" id="GO:0007186">
    <property type="term" value="P:G protein-coupled receptor signaling pathway"/>
    <property type="evidence" value="ECO:0007669"/>
    <property type="project" value="InterPro"/>
</dbReference>
<organism evidence="8 9">
    <name type="scientific">Chrysochloris asiatica</name>
    <name type="common">Cape golden mole</name>
    <dbReference type="NCBI Taxonomy" id="185453"/>
    <lineage>
        <taxon>Eukaryota</taxon>
        <taxon>Metazoa</taxon>
        <taxon>Chordata</taxon>
        <taxon>Craniata</taxon>
        <taxon>Vertebrata</taxon>
        <taxon>Euteleostomi</taxon>
        <taxon>Mammalia</taxon>
        <taxon>Eutheria</taxon>
        <taxon>Afrotheria</taxon>
        <taxon>Chrysochloridae</taxon>
        <taxon>Chrysochlorinae</taxon>
        <taxon>Chrysochloris</taxon>
    </lineage>
</organism>